<keyword evidence="5" id="KW-1185">Reference proteome</keyword>
<feature type="domain" description="Glucosyltransferase 3-like C-terminal" evidence="3">
    <location>
        <begin position="175"/>
        <end position="336"/>
    </location>
</feature>
<dbReference type="RefSeq" id="WP_056944486.1">
    <property type="nucleotide sequence ID" value="NZ_AZDT01000046.1"/>
</dbReference>
<accession>A0A0R1JTR1</accession>
<organism evidence="4 5">
    <name type="scientific">Levilactobacillus namurensis DSM 19117</name>
    <dbReference type="NCBI Taxonomy" id="1423773"/>
    <lineage>
        <taxon>Bacteria</taxon>
        <taxon>Bacillati</taxon>
        <taxon>Bacillota</taxon>
        <taxon>Bacilli</taxon>
        <taxon>Lactobacillales</taxon>
        <taxon>Lactobacillaceae</taxon>
        <taxon>Levilactobacillus</taxon>
    </lineage>
</organism>
<evidence type="ECO:0000313" key="4">
    <source>
        <dbReference type="EMBL" id="KRK74456.1"/>
    </source>
</evidence>
<dbReference type="PIRSF" id="PIRSF007023">
    <property type="entry name" value="UDP-Galf_transf"/>
    <property type="match status" value="1"/>
</dbReference>
<protein>
    <submittedName>
        <fullName evidence="4">Beta-1,6-galactofuranosyltransferase</fullName>
    </submittedName>
</protein>
<dbReference type="PATRIC" id="fig|1423773.3.peg.2262"/>
<dbReference type="Pfam" id="PF26334">
    <property type="entry name" value="Gtf3_N"/>
    <property type="match status" value="1"/>
</dbReference>
<proteinExistence type="predicted"/>
<evidence type="ECO:0000313" key="5">
    <source>
        <dbReference type="Proteomes" id="UP000051162"/>
    </source>
</evidence>
<dbReference type="InterPro" id="IPR058592">
    <property type="entry name" value="Gtf3_C"/>
</dbReference>
<reference evidence="4 5" key="1">
    <citation type="journal article" date="2015" name="Genome Announc.">
        <title>Expanding the biotechnology potential of lactobacilli through comparative genomics of 213 strains and associated genera.</title>
        <authorList>
            <person name="Sun Z."/>
            <person name="Harris H.M."/>
            <person name="McCann A."/>
            <person name="Guo C."/>
            <person name="Argimon S."/>
            <person name="Zhang W."/>
            <person name="Yang X."/>
            <person name="Jeffery I.B."/>
            <person name="Cooney J.C."/>
            <person name="Kagawa T.F."/>
            <person name="Liu W."/>
            <person name="Song Y."/>
            <person name="Salvetti E."/>
            <person name="Wrobel A."/>
            <person name="Rasinkangas P."/>
            <person name="Parkhill J."/>
            <person name="Rea M.C."/>
            <person name="O'Sullivan O."/>
            <person name="Ritari J."/>
            <person name="Douillard F.P."/>
            <person name="Paul Ross R."/>
            <person name="Yang R."/>
            <person name="Briner A.E."/>
            <person name="Felis G.E."/>
            <person name="de Vos W.M."/>
            <person name="Barrangou R."/>
            <person name="Klaenhammer T.R."/>
            <person name="Caufield P.W."/>
            <person name="Cui Y."/>
            <person name="Zhang H."/>
            <person name="O'Toole P.W."/>
        </authorList>
    </citation>
    <scope>NUCLEOTIDE SEQUENCE [LARGE SCALE GENOMIC DNA]</scope>
    <source>
        <strain evidence="4 5">DSM 19117</strain>
    </source>
</reference>
<dbReference type="OrthoDB" id="9790931at2"/>
<dbReference type="InterPro" id="IPR058591">
    <property type="entry name" value="Gtf3_N"/>
</dbReference>
<dbReference type="Gene3D" id="3.40.50.2000">
    <property type="entry name" value="Glycogen Phosphorylase B"/>
    <property type="match status" value="2"/>
</dbReference>
<gene>
    <name evidence="4" type="ORF">FD30_GL002205</name>
</gene>
<evidence type="ECO:0000259" key="2">
    <source>
        <dbReference type="Pfam" id="PF26334"/>
    </source>
</evidence>
<sequence>MKKWLTDILQGPTFDATRQAKADIATIGQAAGYHIIDIRRYGGLKESNEALMARIQGATAGVSQGDLLVYQYPSLNDGRYEDFFIRQMHRRGVRVVALIHDIETLRDQHAPRWIHEFAFFNQCDVLIVHSERMTAYLRQQGVTTPVVYQYLLDYLDDGATDVRHAIQPQDFQRRVVLAGNLQKSQYLGDWSAQTPITVFGAANPQLTRALMANPQVDYRGSRVRRQLLRELPPTFGLAWDGNTTTYRYSSYTRYNHPHKVSMYLSHGLPVIVWKEAAVADLIVRNHLGLAIDSLDQLDQAIQQLSAADLATMLANVAQVGQLIRSGWFTRQALVAAEAKVLAPKFTLQATGPLSQKTLGR</sequence>
<evidence type="ECO:0000256" key="1">
    <source>
        <dbReference type="ARBA" id="ARBA00022679"/>
    </source>
</evidence>
<name>A0A0R1JTR1_9LACO</name>
<dbReference type="EMBL" id="AZDT01000046">
    <property type="protein sequence ID" value="KRK74456.1"/>
    <property type="molecule type" value="Genomic_DNA"/>
</dbReference>
<dbReference type="Proteomes" id="UP000051162">
    <property type="component" value="Unassembled WGS sequence"/>
</dbReference>
<feature type="domain" description="Glucosyltransferase 3-like N-terminal" evidence="2">
    <location>
        <begin position="2"/>
        <end position="149"/>
    </location>
</feature>
<dbReference type="Pfam" id="PF26337">
    <property type="entry name" value="Gtf3_C"/>
    <property type="match status" value="1"/>
</dbReference>
<comment type="caution">
    <text evidence="4">The sequence shown here is derived from an EMBL/GenBank/DDBJ whole genome shotgun (WGS) entry which is preliminary data.</text>
</comment>
<keyword evidence="1 4" id="KW-0808">Transferase</keyword>
<dbReference type="AlphaFoldDB" id="A0A0R1JTR1"/>
<dbReference type="STRING" id="1423773.FD30_GL002205"/>
<evidence type="ECO:0000259" key="3">
    <source>
        <dbReference type="Pfam" id="PF26337"/>
    </source>
</evidence>
<dbReference type="GeneID" id="84783334"/>
<dbReference type="SUPFAM" id="SSF53756">
    <property type="entry name" value="UDP-Glycosyltransferase/glycogen phosphorylase"/>
    <property type="match status" value="1"/>
</dbReference>
<dbReference type="GO" id="GO:0016740">
    <property type="term" value="F:transferase activity"/>
    <property type="evidence" value="ECO:0007669"/>
    <property type="project" value="UniProtKB-KW"/>
</dbReference>